<dbReference type="GeneID" id="93878233"/>
<dbReference type="AlphaFoldDB" id="A0A2P5YYR9"/>
<dbReference type="OrthoDB" id="5999049at2"/>
<reference evidence="1 2" key="1">
    <citation type="submission" date="2016-08" db="EMBL/GenBank/DDBJ databases">
        <authorList>
            <person name="Seilhamer J.J."/>
        </authorList>
    </citation>
    <scope>NUCLEOTIDE SEQUENCE [LARGE SCALE GENOMIC DNA]</scope>
    <source>
        <strain evidence="1 2">CFBP4641</strain>
    </source>
</reference>
<proteinExistence type="predicted"/>
<dbReference type="EMBL" id="MDEK01000026">
    <property type="protein sequence ID" value="PPU79824.1"/>
    <property type="molecule type" value="Genomic_DNA"/>
</dbReference>
<organism evidence="1 2">
    <name type="scientific">Xanthomonas sacchari</name>
    <dbReference type="NCBI Taxonomy" id="56458"/>
    <lineage>
        <taxon>Bacteria</taxon>
        <taxon>Pseudomonadati</taxon>
        <taxon>Pseudomonadota</taxon>
        <taxon>Gammaproteobacteria</taxon>
        <taxon>Lysobacterales</taxon>
        <taxon>Lysobacteraceae</taxon>
        <taxon>Xanthomonas</taxon>
    </lineage>
</organism>
<protein>
    <recommendedName>
        <fullName evidence="3">SRPBCC family protein</fullName>
    </recommendedName>
</protein>
<evidence type="ECO:0008006" key="3">
    <source>
        <dbReference type="Google" id="ProtNLM"/>
    </source>
</evidence>
<comment type="caution">
    <text evidence="1">The sequence shown here is derived from an EMBL/GenBank/DDBJ whole genome shotgun (WGS) entry which is preliminary data.</text>
</comment>
<evidence type="ECO:0000313" key="2">
    <source>
        <dbReference type="Proteomes" id="UP000247346"/>
    </source>
</evidence>
<name>A0A2P5YYR9_9XANT</name>
<dbReference type="Gene3D" id="3.30.530.20">
    <property type="match status" value="1"/>
</dbReference>
<dbReference type="SUPFAM" id="SSF55961">
    <property type="entry name" value="Bet v1-like"/>
    <property type="match status" value="1"/>
</dbReference>
<sequence>MSESSATDAPVTLDGTRLVRTLSILGEPHQILDAWCDMGVQQQVLAGLADLQSGDGYASQWRLRLPLERHLDVDYRRGEVHLGESVSYAGSGEHGLQLQTTLSVRAAPDGFGCETTLALEYRVEGDLLAQAVAKLVGAAPDALIGKVLHRFKAWIECGEVPTLRDNPSARGRDHHEH</sequence>
<evidence type="ECO:0000313" key="1">
    <source>
        <dbReference type="EMBL" id="PPU79824.1"/>
    </source>
</evidence>
<gene>
    <name evidence="1" type="ORF">XsacCFBP4641_20160</name>
</gene>
<accession>A0A2P5YYR9</accession>
<dbReference type="RefSeq" id="WP_010340490.1">
    <property type="nucleotide sequence ID" value="NZ_CP132343.1"/>
</dbReference>
<dbReference type="InterPro" id="IPR023393">
    <property type="entry name" value="START-like_dom_sf"/>
</dbReference>
<dbReference type="Proteomes" id="UP000247346">
    <property type="component" value="Unassembled WGS sequence"/>
</dbReference>